<evidence type="ECO:0000313" key="7">
    <source>
        <dbReference type="Proteomes" id="UP000092445"/>
    </source>
</evidence>
<dbReference type="CDD" id="cd00086">
    <property type="entry name" value="homeodomain"/>
    <property type="match status" value="1"/>
</dbReference>
<dbReference type="VEuPathDB" id="VectorBase:GPAI025665"/>
<dbReference type="GO" id="GO:0003677">
    <property type="term" value="F:DNA binding"/>
    <property type="evidence" value="ECO:0007669"/>
    <property type="project" value="UniProtKB-UniRule"/>
</dbReference>
<feature type="compositionally biased region" description="Polar residues" evidence="4">
    <location>
        <begin position="316"/>
        <end position="326"/>
    </location>
</feature>
<dbReference type="InterPro" id="IPR009057">
    <property type="entry name" value="Homeodomain-like_sf"/>
</dbReference>
<feature type="region of interest" description="Disordered" evidence="4">
    <location>
        <begin position="33"/>
        <end position="109"/>
    </location>
</feature>
<sequence>MLFAFILQLQVKIWFQNRRTKWKKQDNVTNTEAAEVKSANSGKSTTTSSTSSSALSENGTSTAKSMTAQQTSSVPALTPTTLNGETIVTSKKHSHNNNNNANNAENKRNMTNELSSKLTAKQGTKMKKSLNAGLEKTNKNANGMKGDATVGQSARVVASTEKLEIKLEESPQHRELQLSLLRAAHSQSPLYGEMDFETKLAASKISNALALTKINAHTQQQLGKNHNRNSNANNSNNGGNNNNNTINKTQKDKNLKDDKELNSSLKGNELTINSKNKNNNNNDTNNNNNEDKNDDNAKVKEVNVKVEPKKEKERQSNLTNGDSNKMQIDEVEKVKNRHHHHHHHNHFMHETEDCPRLSDLDCSSASAIKSQQIHAFLRKGRPKDDINKDLMNTRKEFATIAESISQYIDPFIGVSPFSCQCLSKSTENSHR</sequence>
<keyword evidence="2 3" id="KW-0539">Nucleus</keyword>
<feature type="DNA-binding region" description="Homeobox" evidence="2">
    <location>
        <begin position="3"/>
        <end position="26"/>
    </location>
</feature>
<keyword evidence="7" id="KW-1185">Reference proteome</keyword>
<dbReference type="Pfam" id="PF00046">
    <property type="entry name" value="Homeodomain"/>
    <property type="match status" value="1"/>
</dbReference>
<dbReference type="SUPFAM" id="SSF46689">
    <property type="entry name" value="Homeodomain-like"/>
    <property type="match status" value="1"/>
</dbReference>
<proteinExistence type="predicted"/>
<keyword evidence="2 3" id="KW-0238">DNA-binding</keyword>
<organism evidence="6 7">
    <name type="scientific">Glossina pallidipes</name>
    <name type="common">Tsetse fly</name>
    <dbReference type="NCBI Taxonomy" id="7398"/>
    <lineage>
        <taxon>Eukaryota</taxon>
        <taxon>Metazoa</taxon>
        <taxon>Ecdysozoa</taxon>
        <taxon>Arthropoda</taxon>
        <taxon>Hexapoda</taxon>
        <taxon>Insecta</taxon>
        <taxon>Pterygota</taxon>
        <taxon>Neoptera</taxon>
        <taxon>Endopterygota</taxon>
        <taxon>Diptera</taxon>
        <taxon>Brachycera</taxon>
        <taxon>Muscomorpha</taxon>
        <taxon>Hippoboscoidea</taxon>
        <taxon>Glossinidae</taxon>
        <taxon>Glossina</taxon>
    </lineage>
</organism>
<feature type="compositionally biased region" description="Basic and acidic residues" evidence="4">
    <location>
        <begin position="289"/>
        <end position="315"/>
    </location>
</feature>
<dbReference type="STRING" id="7398.A0A1A9ZUQ3"/>
<feature type="region of interest" description="Disordered" evidence="4">
    <location>
        <begin position="220"/>
        <end position="326"/>
    </location>
</feature>
<name>A0A1A9ZUQ3_GLOPL</name>
<evidence type="ECO:0000259" key="5">
    <source>
        <dbReference type="PROSITE" id="PS50071"/>
    </source>
</evidence>
<evidence type="ECO:0000256" key="1">
    <source>
        <dbReference type="ARBA" id="ARBA00004123"/>
    </source>
</evidence>
<feature type="compositionally biased region" description="Basic and acidic residues" evidence="4">
    <location>
        <begin position="249"/>
        <end position="261"/>
    </location>
</feature>
<protein>
    <recommendedName>
        <fullName evidence="5">Homeobox domain-containing protein</fullName>
    </recommendedName>
</protein>
<evidence type="ECO:0000256" key="3">
    <source>
        <dbReference type="RuleBase" id="RU000682"/>
    </source>
</evidence>
<feature type="compositionally biased region" description="Polar residues" evidence="4">
    <location>
        <begin position="63"/>
        <end position="89"/>
    </location>
</feature>
<accession>A0A1A9ZUQ3</accession>
<evidence type="ECO:0000256" key="2">
    <source>
        <dbReference type="PROSITE-ProRule" id="PRU00108"/>
    </source>
</evidence>
<feature type="compositionally biased region" description="Low complexity" evidence="4">
    <location>
        <begin position="37"/>
        <end position="62"/>
    </location>
</feature>
<keyword evidence="2 3" id="KW-0371">Homeobox</keyword>
<reference evidence="7" key="1">
    <citation type="submission" date="2014-03" db="EMBL/GenBank/DDBJ databases">
        <authorList>
            <person name="Aksoy S."/>
            <person name="Warren W."/>
            <person name="Wilson R.K."/>
        </authorList>
    </citation>
    <scope>NUCLEOTIDE SEQUENCE [LARGE SCALE GENOMIC DNA]</scope>
    <source>
        <strain evidence="7">IAEA</strain>
    </source>
</reference>
<evidence type="ECO:0000313" key="6">
    <source>
        <dbReference type="EnsemblMetazoa" id="GPAI025665-PA"/>
    </source>
</evidence>
<evidence type="ECO:0000256" key="4">
    <source>
        <dbReference type="SAM" id="MobiDB-lite"/>
    </source>
</evidence>
<feature type="compositionally biased region" description="Low complexity" evidence="4">
    <location>
        <begin position="273"/>
        <end position="288"/>
    </location>
</feature>
<comment type="subcellular location">
    <subcellularLocation>
        <location evidence="1 2 3">Nucleus</location>
    </subcellularLocation>
</comment>
<dbReference type="Proteomes" id="UP000092445">
    <property type="component" value="Unassembled WGS sequence"/>
</dbReference>
<dbReference type="GO" id="GO:0005634">
    <property type="term" value="C:nucleus"/>
    <property type="evidence" value="ECO:0007669"/>
    <property type="project" value="UniProtKB-SubCell"/>
</dbReference>
<feature type="domain" description="Homeobox" evidence="5">
    <location>
        <begin position="1"/>
        <end position="25"/>
    </location>
</feature>
<reference evidence="6" key="2">
    <citation type="submission" date="2020-05" db="UniProtKB">
        <authorList>
            <consortium name="EnsemblMetazoa"/>
        </authorList>
    </citation>
    <scope>IDENTIFICATION</scope>
    <source>
        <strain evidence="6">IAEA</strain>
    </source>
</reference>
<dbReference type="PROSITE" id="PS50071">
    <property type="entry name" value="HOMEOBOX_2"/>
    <property type="match status" value="1"/>
</dbReference>
<dbReference type="AlphaFoldDB" id="A0A1A9ZUQ3"/>
<feature type="compositionally biased region" description="Low complexity" evidence="4">
    <location>
        <begin position="228"/>
        <end position="247"/>
    </location>
</feature>
<dbReference type="InterPro" id="IPR001356">
    <property type="entry name" value="HD"/>
</dbReference>
<feature type="compositionally biased region" description="Polar residues" evidence="4">
    <location>
        <begin position="263"/>
        <end position="272"/>
    </location>
</feature>
<dbReference type="Gene3D" id="1.10.10.60">
    <property type="entry name" value="Homeodomain-like"/>
    <property type="match status" value="1"/>
</dbReference>
<dbReference type="EnsemblMetazoa" id="GPAI025665-RA">
    <property type="protein sequence ID" value="GPAI025665-PA"/>
    <property type="gene ID" value="GPAI025665"/>
</dbReference>